<reference evidence="3 4" key="1">
    <citation type="submission" date="2020-08" db="EMBL/GenBank/DDBJ databases">
        <title>Whole genome shotgun sequence of Actinocatenispora thailandica NBRC 105041.</title>
        <authorList>
            <person name="Komaki H."/>
            <person name="Tamura T."/>
        </authorList>
    </citation>
    <scope>NUCLEOTIDE SEQUENCE [LARGE SCALE GENOMIC DNA]</scope>
    <source>
        <strain evidence="3 4">NBRC 105041</strain>
    </source>
</reference>
<dbReference type="PROSITE" id="PS01045">
    <property type="entry name" value="SQUALEN_PHYTOEN_SYN_2"/>
    <property type="match status" value="1"/>
</dbReference>
<dbReference type="Pfam" id="PF00494">
    <property type="entry name" value="SQS_PSY"/>
    <property type="match status" value="1"/>
</dbReference>
<dbReference type="InterPro" id="IPR008949">
    <property type="entry name" value="Isoprenoid_synthase_dom_sf"/>
</dbReference>
<keyword evidence="2" id="KW-0808">Transferase</keyword>
<evidence type="ECO:0000313" key="4">
    <source>
        <dbReference type="Proteomes" id="UP000611640"/>
    </source>
</evidence>
<evidence type="ECO:0000256" key="2">
    <source>
        <dbReference type="ARBA" id="ARBA00022679"/>
    </source>
</evidence>
<dbReference type="Proteomes" id="UP000611640">
    <property type="component" value="Chromosome"/>
</dbReference>
<dbReference type="UniPathway" id="UPA00799"/>
<protein>
    <submittedName>
        <fullName evidence="3">Squalene synthase HpnD</fullName>
    </submittedName>
</protein>
<accession>A0A7R7DTW8</accession>
<dbReference type="PANTHER" id="PTHR31480">
    <property type="entry name" value="BIFUNCTIONAL LYCOPENE CYCLASE/PHYTOENE SYNTHASE"/>
    <property type="match status" value="1"/>
</dbReference>
<comment type="pathway">
    <text evidence="1">Carotenoid biosynthesis; phytoene biosynthesis.</text>
</comment>
<dbReference type="RefSeq" id="WP_203963797.1">
    <property type="nucleotide sequence ID" value="NZ_AP023355.1"/>
</dbReference>
<gene>
    <name evidence="3" type="ORF">Athai_51130</name>
</gene>
<dbReference type="GO" id="GO:0004311">
    <property type="term" value="F:geranylgeranyl diphosphate synthase activity"/>
    <property type="evidence" value="ECO:0007669"/>
    <property type="project" value="InterPro"/>
</dbReference>
<sequence length="336" mass="36419">MTVIEAAYEHCEQVTRAEARNFSYGIRLLPPDQRRALSAVYALARRIDDIGDGAGSVDERLAGLAAVRADLKVLADPDAEPNDPVLYAMTDAARRFPIPLSCFDELVDGCEADVRGTSYRTLAELVGYCRQVAGSVGRLSLGVFLGEGGTGTPAATGGSYRATVGPPLPIERMLDLAPEPASADTLTDAELADVLGVALQLTNILRDVLEDRRNDRIYLPKQDLQRFGVRLRLADSERDGVGFDDERAALAGLIRFEAARAGRWYTVGLQLLPRLDHRSAACTGAMAGIYHALLRRIWRDPLAVTRGRMSLPARQKALVAGRALVPRRRRGTAGVS</sequence>
<keyword evidence="4" id="KW-1185">Reference proteome</keyword>
<dbReference type="CDD" id="cd00683">
    <property type="entry name" value="Trans_IPPS_HH"/>
    <property type="match status" value="1"/>
</dbReference>
<dbReference type="InterPro" id="IPR019845">
    <property type="entry name" value="Squalene/phytoene_synthase_CS"/>
</dbReference>
<dbReference type="InterPro" id="IPR044843">
    <property type="entry name" value="Trans_IPPS_bact-type"/>
</dbReference>
<dbReference type="Gene3D" id="1.10.600.10">
    <property type="entry name" value="Farnesyl Diphosphate Synthase"/>
    <property type="match status" value="1"/>
</dbReference>
<dbReference type="SFLD" id="SFLDG01018">
    <property type="entry name" value="Squalene/Phytoene_Synthase_Lik"/>
    <property type="match status" value="1"/>
</dbReference>
<dbReference type="KEGG" id="atl:Athai_51130"/>
<name>A0A7R7DTW8_9ACTN</name>
<dbReference type="SUPFAM" id="SSF48576">
    <property type="entry name" value="Terpenoid synthases"/>
    <property type="match status" value="1"/>
</dbReference>
<dbReference type="SFLD" id="SFLDS00005">
    <property type="entry name" value="Isoprenoid_Synthase_Type_I"/>
    <property type="match status" value="1"/>
</dbReference>
<dbReference type="AlphaFoldDB" id="A0A7R7DTW8"/>
<dbReference type="InterPro" id="IPR002060">
    <property type="entry name" value="Squ/phyt_synthse"/>
</dbReference>
<dbReference type="GO" id="GO:0016117">
    <property type="term" value="P:carotenoid biosynthetic process"/>
    <property type="evidence" value="ECO:0007669"/>
    <property type="project" value="UniProtKB-ARBA"/>
</dbReference>
<evidence type="ECO:0000313" key="3">
    <source>
        <dbReference type="EMBL" id="BCJ37610.1"/>
    </source>
</evidence>
<dbReference type="EMBL" id="AP023355">
    <property type="protein sequence ID" value="BCJ37610.1"/>
    <property type="molecule type" value="Genomic_DNA"/>
</dbReference>
<dbReference type="InterPro" id="IPR033904">
    <property type="entry name" value="Trans_IPPS_HH"/>
</dbReference>
<proteinExistence type="predicted"/>
<dbReference type="SFLD" id="SFLDG01212">
    <property type="entry name" value="Phytoene_synthase_like"/>
    <property type="match status" value="1"/>
</dbReference>
<evidence type="ECO:0000256" key="1">
    <source>
        <dbReference type="ARBA" id="ARBA00004684"/>
    </source>
</evidence>
<dbReference type="GO" id="GO:0051996">
    <property type="term" value="F:squalene synthase [NAD(P)H] activity"/>
    <property type="evidence" value="ECO:0007669"/>
    <property type="project" value="InterPro"/>
</dbReference>
<organism evidence="3 4">
    <name type="scientific">Actinocatenispora thailandica</name>
    <dbReference type="NCBI Taxonomy" id="227318"/>
    <lineage>
        <taxon>Bacteria</taxon>
        <taxon>Bacillati</taxon>
        <taxon>Actinomycetota</taxon>
        <taxon>Actinomycetes</taxon>
        <taxon>Micromonosporales</taxon>
        <taxon>Micromonosporaceae</taxon>
        <taxon>Actinocatenispora</taxon>
    </lineage>
</organism>